<dbReference type="InterPro" id="IPR042188">
    <property type="entry name" value="MmgE/PrpD_sf_2"/>
</dbReference>
<feature type="domain" description="MmgE/PrpD N-terminal" evidence="2">
    <location>
        <begin position="15"/>
        <end position="244"/>
    </location>
</feature>
<dbReference type="InterPro" id="IPR045336">
    <property type="entry name" value="MmgE_PrpD_N"/>
</dbReference>
<keyword evidence="5" id="KW-1185">Reference proteome</keyword>
<feature type="domain" description="MmgE/PrpD C-terminal" evidence="3">
    <location>
        <begin position="270"/>
        <end position="427"/>
    </location>
</feature>
<dbReference type="AlphaFoldDB" id="A0A3D8PSZ6"/>
<comment type="caution">
    <text evidence="4">The sequence shown here is derived from an EMBL/GenBank/DDBJ whole genome shotgun (WGS) entry which is preliminary data.</text>
</comment>
<accession>A0A3D8PSZ6</accession>
<dbReference type="Proteomes" id="UP000257143">
    <property type="component" value="Unassembled WGS sequence"/>
</dbReference>
<dbReference type="InterPro" id="IPR036148">
    <property type="entry name" value="MmgE/PrpD_sf"/>
</dbReference>
<dbReference type="EMBL" id="PIOC01000017">
    <property type="protein sequence ID" value="RDW18115.1"/>
    <property type="molecule type" value="Genomic_DNA"/>
</dbReference>
<dbReference type="GO" id="GO:0016829">
    <property type="term" value="F:lyase activity"/>
    <property type="evidence" value="ECO:0007669"/>
    <property type="project" value="InterPro"/>
</dbReference>
<dbReference type="Pfam" id="PF19305">
    <property type="entry name" value="MmgE_PrpD_C"/>
    <property type="match status" value="1"/>
</dbReference>
<comment type="similarity">
    <text evidence="1">Belongs to the PrpD family.</text>
</comment>
<reference evidence="5" key="1">
    <citation type="submission" date="2017-11" db="EMBL/GenBank/DDBJ databases">
        <authorList>
            <person name="Zhu W."/>
        </authorList>
    </citation>
    <scope>NUCLEOTIDE SEQUENCE [LARGE SCALE GENOMIC DNA]</scope>
    <source>
        <strain evidence="5">CAU 1183</strain>
    </source>
</reference>
<evidence type="ECO:0000313" key="4">
    <source>
        <dbReference type="EMBL" id="RDW18115.1"/>
    </source>
</evidence>
<name>A0A3D8PSZ6_9BACI</name>
<dbReference type="SUPFAM" id="SSF103378">
    <property type="entry name" value="2-methylcitrate dehydratase PrpD"/>
    <property type="match status" value="1"/>
</dbReference>
<dbReference type="InterPro" id="IPR042183">
    <property type="entry name" value="MmgE/PrpD_sf_1"/>
</dbReference>
<proteinExistence type="inferred from homology"/>
<dbReference type="Gene3D" id="3.30.1330.120">
    <property type="entry name" value="2-methylcitrate dehydratase PrpD"/>
    <property type="match status" value="1"/>
</dbReference>
<gene>
    <name evidence="4" type="ORF">CWR48_11015</name>
</gene>
<dbReference type="RefSeq" id="WP_115773297.1">
    <property type="nucleotide sequence ID" value="NZ_PIOC01000017.1"/>
</dbReference>
<evidence type="ECO:0000256" key="1">
    <source>
        <dbReference type="ARBA" id="ARBA00006174"/>
    </source>
</evidence>
<evidence type="ECO:0008006" key="6">
    <source>
        <dbReference type="Google" id="ProtNLM"/>
    </source>
</evidence>
<evidence type="ECO:0000259" key="2">
    <source>
        <dbReference type="Pfam" id="PF03972"/>
    </source>
</evidence>
<evidence type="ECO:0000259" key="3">
    <source>
        <dbReference type="Pfam" id="PF19305"/>
    </source>
</evidence>
<dbReference type="OrthoDB" id="9791416at2"/>
<dbReference type="Pfam" id="PF03972">
    <property type="entry name" value="MmgE_PrpD_N"/>
    <property type="match status" value="1"/>
</dbReference>
<dbReference type="PANTHER" id="PTHR16943:SF8">
    <property type="entry name" value="2-METHYLCITRATE DEHYDRATASE"/>
    <property type="match status" value="1"/>
</dbReference>
<dbReference type="Gene3D" id="1.10.4100.10">
    <property type="entry name" value="2-methylcitrate dehydratase PrpD"/>
    <property type="match status" value="1"/>
</dbReference>
<dbReference type="InterPro" id="IPR005656">
    <property type="entry name" value="MmgE_PrpD"/>
</dbReference>
<protein>
    <recommendedName>
        <fullName evidence="6">MmgE/PrpD family protein</fullName>
    </recommendedName>
</protein>
<evidence type="ECO:0000313" key="5">
    <source>
        <dbReference type="Proteomes" id="UP000257143"/>
    </source>
</evidence>
<sequence>MNNVTNILVEKIYSTQKFEDFSSLTKQNLKNGLFDYIMCCHITANYDPNFKNMLNAQIYFGGDGSVPVIGTGEQAHPYDACLLNGYSAHALDLDDVHSEIRGHPSAVILSLLLTLVDTSKASERFYEAYLIGIEVMTRISKLLGKSHYEKGFHTTATAGLYGAVAAGAYYLAFSKEECSASIDLCVSQVSGSRSHFGTMIKPLHAGWAAQKAWQILHFTTNQIVGSNNTIANNNGLLSMYGKKDSNPSLLYDNWGDSWAVDTPGLWFKLYPCCSANAHPIDATKELIEKYAFDIKKIKCIQLYFPQKGDVALVYTSPKTGEEGRFSAEYCVALLLLGVELSIDSFSVKTIREDVKSLIAKMKRVYDPAIPLAKVSYPKGRYCIVEIVLADGRTYQARTDIPIGSPGKPLKLEDLTIKAKNLLNNEFDRYITLFQQDIVHIADLISLVVKKV</sequence>
<organism evidence="4 5">
    <name type="scientific">Oceanobacillus arenosus</name>
    <dbReference type="NCBI Taxonomy" id="1229153"/>
    <lineage>
        <taxon>Bacteria</taxon>
        <taxon>Bacillati</taxon>
        <taxon>Bacillota</taxon>
        <taxon>Bacilli</taxon>
        <taxon>Bacillales</taxon>
        <taxon>Bacillaceae</taxon>
        <taxon>Oceanobacillus</taxon>
    </lineage>
</organism>
<dbReference type="PANTHER" id="PTHR16943">
    <property type="entry name" value="2-METHYLCITRATE DEHYDRATASE-RELATED"/>
    <property type="match status" value="1"/>
</dbReference>
<dbReference type="InterPro" id="IPR045337">
    <property type="entry name" value="MmgE_PrpD_C"/>
</dbReference>